<protein>
    <recommendedName>
        <fullName evidence="6 7">N5-carboxyaminoimidazole ribonucleotide synthase</fullName>
        <shortName evidence="6 7">N5-CAIR synthase</shortName>
        <ecNumber evidence="6 7">6.3.4.18</ecNumber>
    </recommendedName>
    <alternativeName>
        <fullName evidence="6 7">5-(carboxyamino)imidazole ribonucleotide synthetase</fullName>
    </alternativeName>
</protein>
<dbReference type="PANTHER" id="PTHR11609:SF5">
    <property type="entry name" value="PHOSPHORIBOSYLAMINOIMIDAZOLE CARBOXYLASE"/>
    <property type="match status" value="1"/>
</dbReference>
<comment type="caution">
    <text evidence="6">Lacks conserved residue(s) required for the propagation of feature annotation.</text>
</comment>
<accession>A0A1H5RSB9</accession>
<dbReference type="RefSeq" id="WP_103895208.1">
    <property type="nucleotide sequence ID" value="NZ_FNUK01000001.1"/>
</dbReference>
<sequence>MDTLLPPSRIGIIGGGQLGRMFAFEAKRMGYIVYGLDPKENSPLGQICDGQYVASFDDFQAYLKIARDTDVITYEFEHISVHNLEKLETLGYKVIPSSKILRIIQNKYFQKKFLKDNFLPIPKFFKIDCFEDLKKASLALGYPFVLKYCHGGYDGKGNIKIEKYEDLLKYENFDFKSKEVFAEEFIDFKKEVSIIVCKNKRGDFRSYPLFENFHEDGILKYTFAPASVSLKVKENAKDIGRRVLDALDDFGIFCIEMFLDKDDNLLINEVAPRPHNSGHLTIEACVTSQFENHLRSITNLPLGSTDLLSPACMINILGEEKIEGKYTIKNLEEILKLGGVYVHLYGKDKVDKRKKIGHITIVDKDLESLKEKMDFVIKNIKIGDFYEKSCNHNGEYIGL</sequence>
<comment type="function">
    <text evidence="6">Catalyzes the ATP-dependent conversion of 5-aminoimidazole ribonucleotide (AIR) and HCO(3)(-) to N5-carboxyaminoimidazole ribonucleotide (N5-CAIR).</text>
</comment>
<dbReference type="EMBL" id="FNUK01000001">
    <property type="protein sequence ID" value="SEF41024.1"/>
    <property type="molecule type" value="Genomic_DNA"/>
</dbReference>
<dbReference type="Pfam" id="PF17769">
    <property type="entry name" value="PurK_C"/>
    <property type="match status" value="1"/>
</dbReference>
<dbReference type="Proteomes" id="UP000242850">
    <property type="component" value="Unassembled WGS sequence"/>
</dbReference>
<gene>
    <name evidence="6 7" type="primary">purK</name>
    <name evidence="9" type="ORF">SAMN05660865_00185</name>
</gene>
<dbReference type="Pfam" id="PF02222">
    <property type="entry name" value="ATP-grasp"/>
    <property type="match status" value="1"/>
</dbReference>
<dbReference type="NCBIfam" id="NF004675">
    <property type="entry name" value="PRK06019.1-1"/>
    <property type="match status" value="1"/>
</dbReference>
<evidence type="ECO:0000313" key="10">
    <source>
        <dbReference type="Proteomes" id="UP000242850"/>
    </source>
</evidence>
<keyword evidence="10" id="KW-1185">Reference proteome</keyword>
<keyword evidence="2 6" id="KW-0658">Purine biosynthesis</keyword>
<dbReference type="GO" id="GO:0005524">
    <property type="term" value="F:ATP binding"/>
    <property type="evidence" value="ECO:0007669"/>
    <property type="project" value="UniProtKB-UniRule"/>
</dbReference>
<feature type="binding site" evidence="6">
    <location>
        <position position="147"/>
    </location>
    <ligand>
        <name>ATP</name>
        <dbReference type="ChEBI" id="CHEBI:30616"/>
    </ligand>
</feature>
<dbReference type="PROSITE" id="PS50975">
    <property type="entry name" value="ATP_GRASP"/>
    <property type="match status" value="1"/>
</dbReference>
<evidence type="ECO:0000256" key="6">
    <source>
        <dbReference type="HAMAP-Rule" id="MF_01928"/>
    </source>
</evidence>
<feature type="binding site" evidence="6">
    <location>
        <position position="107"/>
    </location>
    <ligand>
        <name>ATP</name>
        <dbReference type="ChEBI" id="CHEBI:30616"/>
    </ligand>
</feature>
<feature type="binding site" evidence="6">
    <location>
        <begin position="183"/>
        <end position="186"/>
    </location>
    <ligand>
        <name>ATP</name>
        <dbReference type="ChEBI" id="CHEBI:30616"/>
    </ligand>
</feature>
<name>A0A1H5RSB9_9CLOT</name>
<dbReference type="Gene3D" id="3.40.50.20">
    <property type="match status" value="1"/>
</dbReference>
<dbReference type="HAMAP" id="MF_01928">
    <property type="entry name" value="PurK"/>
    <property type="match status" value="1"/>
</dbReference>
<dbReference type="InterPro" id="IPR005875">
    <property type="entry name" value="PurK"/>
</dbReference>
<proteinExistence type="inferred from homology"/>
<dbReference type="InterPro" id="IPR016185">
    <property type="entry name" value="PreATP-grasp_dom_sf"/>
</dbReference>
<evidence type="ECO:0000256" key="5">
    <source>
        <dbReference type="ARBA" id="ARBA00023239"/>
    </source>
</evidence>
<comment type="function">
    <text evidence="7">Catalyzes the ATP-dependent conversion of 5-aminoimidazole ribonucleotide (AIR) and HCO(3)- to N5-carboxyaminoimidazole ribonucleotide (N5-CAIR).</text>
</comment>
<dbReference type="GO" id="GO:0046872">
    <property type="term" value="F:metal ion binding"/>
    <property type="evidence" value="ECO:0007669"/>
    <property type="project" value="InterPro"/>
</dbReference>
<comment type="subunit">
    <text evidence="6 7">Homodimer.</text>
</comment>
<reference evidence="10" key="1">
    <citation type="submission" date="2016-10" db="EMBL/GenBank/DDBJ databases">
        <authorList>
            <person name="Varghese N."/>
            <person name="Submissions S."/>
        </authorList>
    </citation>
    <scope>NUCLEOTIDE SEQUENCE [LARGE SCALE GENOMIC DNA]</scope>
    <source>
        <strain evidence="10">DSM 5463</strain>
    </source>
</reference>
<evidence type="ECO:0000259" key="8">
    <source>
        <dbReference type="PROSITE" id="PS50975"/>
    </source>
</evidence>
<dbReference type="InterPro" id="IPR003135">
    <property type="entry name" value="ATP-grasp_carboxylate-amine"/>
</dbReference>
<dbReference type="OrthoDB" id="9804625at2"/>
<dbReference type="SUPFAM" id="SSF56059">
    <property type="entry name" value="Glutathione synthetase ATP-binding domain-like"/>
    <property type="match status" value="1"/>
</dbReference>
<keyword evidence="6 7" id="KW-0436">Ligase</keyword>
<dbReference type="GO" id="GO:0034028">
    <property type="term" value="F:5-(carboxyamino)imidazole ribonucleotide synthase activity"/>
    <property type="evidence" value="ECO:0007669"/>
    <property type="project" value="UniProtKB-UniRule"/>
</dbReference>
<dbReference type="GO" id="GO:0006189">
    <property type="term" value="P:'de novo' IMP biosynthetic process"/>
    <property type="evidence" value="ECO:0007669"/>
    <property type="project" value="UniProtKB-UniRule"/>
</dbReference>
<keyword evidence="4 6" id="KW-0067">ATP-binding</keyword>
<evidence type="ECO:0000256" key="7">
    <source>
        <dbReference type="RuleBase" id="RU361200"/>
    </source>
</evidence>
<dbReference type="Gene3D" id="3.30.1490.20">
    <property type="entry name" value="ATP-grasp fold, A domain"/>
    <property type="match status" value="1"/>
</dbReference>
<dbReference type="AlphaFoldDB" id="A0A1H5RSB9"/>
<dbReference type="InterPro" id="IPR040686">
    <property type="entry name" value="PurK_C"/>
</dbReference>
<dbReference type="InterPro" id="IPR013815">
    <property type="entry name" value="ATP_grasp_subdomain_1"/>
</dbReference>
<evidence type="ECO:0000256" key="2">
    <source>
        <dbReference type="ARBA" id="ARBA00022755"/>
    </source>
</evidence>
<feature type="binding site" evidence="6">
    <location>
        <begin position="268"/>
        <end position="269"/>
    </location>
    <ligand>
        <name>ATP</name>
        <dbReference type="ChEBI" id="CHEBI:30616"/>
    </ligand>
</feature>
<comment type="catalytic activity">
    <reaction evidence="6 7">
        <text>5-amino-1-(5-phospho-beta-D-ribosyl)imidazole + hydrogencarbonate + ATP = 5-carboxyamino-1-(5-phospho-D-ribosyl)imidazole + ADP + phosphate + 2 H(+)</text>
        <dbReference type="Rhea" id="RHEA:19317"/>
        <dbReference type="ChEBI" id="CHEBI:15378"/>
        <dbReference type="ChEBI" id="CHEBI:17544"/>
        <dbReference type="ChEBI" id="CHEBI:30616"/>
        <dbReference type="ChEBI" id="CHEBI:43474"/>
        <dbReference type="ChEBI" id="CHEBI:58730"/>
        <dbReference type="ChEBI" id="CHEBI:137981"/>
        <dbReference type="ChEBI" id="CHEBI:456216"/>
        <dbReference type="EC" id="6.3.4.18"/>
    </reaction>
</comment>
<dbReference type="NCBIfam" id="TIGR01161">
    <property type="entry name" value="purK"/>
    <property type="match status" value="1"/>
</dbReference>
<evidence type="ECO:0000256" key="1">
    <source>
        <dbReference type="ARBA" id="ARBA00022741"/>
    </source>
</evidence>
<dbReference type="Pfam" id="PF22660">
    <property type="entry name" value="RS_preATP-grasp-like"/>
    <property type="match status" value="1"/>
</dbReference>
<evidence type="ECO:0000256" key="4">
    <source>
        <dbReference type="ARBA" id="ARBA00022840"/>
    </source>
</evidence>
<dbReference type="UniPathway" id="UPA00074">
    <property type="reaction ID" value="UER00942"/>
</dbReference>
<dbReference type="SUPFAM" id="SSF51246">
    <property type="entry name" value="Rudiment single hybrid motif"/>
    <property type="match status" value="1"/>
</dbReference>
<dbReference type="InterPro" id="IPR011054">
    <property type="entry name" value="Rudment_hybrid_motif"/>
</dbReference>
<comment type="pathway">
    <text evidence="6 7">Purine metabolism; IMP biosynthesis via de novo pathway; 5-amino-1-(5-phospho-D-ribosyl)imidazole-4-carboxylate from 5-amino-1-(5-phospho-D-ribosyl)imidazole (N5-CAIR route): step 1/2.</text>
</comment>
<feature type="domain" description="ATP-grasp" evidence="8">
    <location>
        <begin position="111"/>
        <end position="298"/>
    </location>
</feature>
<dbReference type="GO" id="GO:0004638">
    <property type="term" value="F:phosphoribosylaminoimidazole carboxylase activity"/>
    <property type="evidence" value="ECO:0007669"/>
    <property type="project" value="InterPro"/>
</dbReference>
<dbReference type="Gene3D" id="3.30.470.20">
    <property type="entry name" value="ATP-grasp fold, B domain"/>
    <property type="match status" value="1"/>
</dbReference>
<dbReference type="InterPro" id="IPR011761">
    <property type="entry name" value="ATP-grasp"/>
</dbReference>
<feature type="binding site" evidence="6">
    <location>
        <position position="214"/>
    </location>
    <ligand>
        <name>ATP</name>
        <dbReference type="ChEBI" id="CHEBI:30616"/>
    </ligand>
</feature>
<comment type="similarity">
    <text evidence="6 7">Belongs to the PurK/PurT family.</text>
</comment>
<evidence type="ECO:0000256" key="3">
    <source>
        <dbReference type="ARBA" id="ARBA00022793"/>
    </source>
</evidence>
<dbReference type="FunFam" id="3.30.470.20:FF:000037">
    <property type="entry name" value="Phosphoribosylaminoimidazole carboxylase, chloroplastic"/>
    <property type="match status" value="1"/>
</dbReference>
<dbReference type="InterPro" id="IPR054350">
    <property type="entry name" value="PurT/PurK_preATP-grasp"/>
</dbReference>
<feature type="binding site" evidence="6">
    <location>
        <position position="191"/>
    </location>
    <ligand>
        <name>ATP</name>
        <dbReference type="ChEBI" id="CHEBI:30616"/>
    </ligand>
</feature>
<keyword evidence="3" id="KW-0210">Decarboxylase</keyword>
<dbReference type="PANTHER" id="PTHR11609">
    <property type="entry name" value="PURINE BIOSYNTHESIS PROTEIN 6/7, PUR6/7"/>
    <property type="match status" value="1"/>
</dbReference>
<keyword evidence="1 6" id="KW-0547">Nucleotide-binding</keyword>
<keyword evidence="5" id="KW-0456">Lyase</keyword>
<dbReference type="NCBIfam" id="NF004679">
    <property type="entry name" value="PRK06019.1-5"/>
    <property type="match status" value="1"/>
</dbReference>
<dbReference type="SUPFAM" id="SSF52440">
    <property type="entry name" value="PreATP-grasp domain"/>
    <property type="match status" value="1"/>
</dbReference>
<dbReference type="EC" id="6.3.4.18" evidence="6 7"/>
<evidence type="ECO:0000313" key="9">
    <source>
        <dbReference type="EMBL" id="SEF41024.1"/>
    </source>
</evidence>
<organism evidence="9 10">
    <name type="scientific">Caloramator fervidus</name>
    <dbReference type="NCBI Taxonomy" id="29344"/>
    <lineage>
        <taxon>Bacteria</taxon>
        <taxon>Bacillati</taxon>
        <taxon>Bacillota</taxon>
        <taxon>Clostridia</taxon>
        <taxon>Eubacteriales</taxon>
        <taxon>Clostridiaceae</taxon>
        <taxon>Caloramator</taxon>
    </lineage>
</organism>